<comment type="caution">
    <text evidence="1">The sequence shown here is derived from an EMBL/GenBank/DDBJ whole genome shotgun (WGS) entry which is preliminary data.</text>
</comment>
<organism evidence="1 2">
    <name type="scientific">Pseudomonas kairouanensis</name>
    <dbReference type="NCBI Taxonomy" id="2293832"/>
    <lineage>
        <taxon>Bacteria</taxon>
        <taxon>Pseudomonadati</taxon>
        <taxon>Pseudomonadota</taxon>
        <taxon>Gammaproteobacteria</taxon>
        <taxon>Pseudomonadales</taxon>
        <taxon>Pseudomonadaceae</taxon>
        <taxon>Pseudomonas</taxon>
    </lineage>
</organism>
<gene>
    <name evidence="1" type="ORF">DYL59_20465</name>
</gene>
<evidence type="ECO:0000313" key="1">
    <source>
        <dbReference type="EMBL" id="TFY86935.1"/>
    </source>
</evidence>
<protein>
    <submittedName>
        <fullName evidence="1">Transcriptional regulator</fullName>
    </submittedName>
</protein>
<dbReference type="RefSeq" id="WP_135290789.1">
    <property type="nucleotide sequence ID" value="NZ_QUZU01000028.1"/>
</dbReference>
<dbReference type="OrthoDB" id="7017184at2"/>
<name>A0A4Z0AJZ9_9PSED</name>
<dbReference type="EMBL" id="QUZU01000028">
    <property type="protein sequence ID" value="TFY86935.1"/>
    <property type="molecule type" value="Genomic_DNA"/>
</dbReference>
<keyword evidence="2" id="KW-1185">Reference proteome</keyword>
<proteinExistence type="predicted"/>
<sequence length="105" mass="11313">MTPGLHDLVSGATTHLPLSKGIVLRMLNAGAQRGLALQINREALQARQVQRALERRFEQALAYDGCFVFSTADDALVLWHNIDPAGTAPEGVLDRLLSLAGLDHG</sequence>
<evidence type="ECO:0000313" key="2">
    <source>
        <dbReference type="Proteomes" id="UP000297391"/>
    </source>
</evidence>
<accession>A0A4Z0AJZ9</accession>
<dbReference type="Proteomes" id="UP000297391">
    <property type="component" value="Unassembled WGS sequence"/>
</dbReference>
<reference evidence="1 2" key="1">
    <citation type="journal article" date="2019" name="Syst. Appl. Microbiol.">
        <title>New species of pathogenic Pseudomonas isolated from citrus in Tunisia: Proposal of Pseudomonas kairouanensis sp. nov. and Pseudomonas nabeulensis sp. nov.</title>
        <authorList>
            <person name="Oueslati M."/>
            <person name="Mulet M."/>
            <person name="Gomila M."/>
            <person name="Berge O."/>
            <person name="Hajlaoui M.R."/>
            <person name="Lalucat J."/>
            <person name="Sadfi-Zouaoui N."/>
            <person name="Garcia-Valdes E."/>
        </authorList>
    </citation>
    <scope>NUCLEOTIDE SEQUENCE [LARGE SCALE GENOMIC DNA]</scope>
    <source>
        <strain evidence="1 2">KC12</strain>
    </source>
</reference>
<dbReference type="AlphaFoldDB" id="A0A4Z0AJZ9"/>